<dbReference type="CDD" id="cd03443">
    <property type="entry name" value="PaaI_thioesterase"/>
    <property type="match status" value="1"/>
</dbReference>
<dbReference type="InterPro" id="IPR029069">
    <property type="entry name" value="HotDog_dom_sf"/>
</dbReference>
<evidence type="ECO:0000313" key="4">
    <source>
        <dbReference type="Proteomes" id="UP000011866"/>
    </source>
</evidence>
<reference evidence="3 4" key="1">
    <citation type="journal article" date="2013" name="Genome Announc.">
        <title>Genome Sequence of Thalassolituus oleivorans MIL-1 (DSM 14913T).</title>
        <authorList>
            <person name="Golyshin P.N."/>
            <person name="Werner J."/>
            <person name="Chernikova T.N."/>
            <person name="Tran H."/>
            <person name="Ferrer M."/>
            <person name="Yakimov M.M."/>
            <person name="Teeling H."/>
            <person name="Golyshina O.V."/>
        </authorList>
    </citation>
    <scope>NUCLEOTIDE SEQUENCE [LARGE SCALE GENOMIC DNA]</scope>
    <source>
        <strain evidence="3 4">MIL-1</strain>
    </source>
</reference>
<dbReference type="NCBIfam" id="TIGR00369">
    <property type="entry name" value="unchar_dom_1"/>
    <property type="match status" value="1"/>
</dbReference>
<dbReference type="PANTHER" id="PTHR43240">
    <property type="entry name" value="1,4-DIHYDROXY-2-NAPHTHOYL-COA THIOESTERASE 1"/>
    <property type="match status" value="1"/>
</dbReference>
<evidence type="ECO:0000256" key="1">
    <source>
        <dbReference type="ARBA" id="ARBA00022801"/>
    </source>
</evidence>
<dbReference type="Gene3D" id="3.10.129.10">
    <property type="entry name" value="Hotdog Thioesterase"/>
    <property type="match status" value="1"/>
</dbReference>
<evidence type="ECO:0000313" key="3">
    <source>
        <dbReference type="EMBL" id="CCU72507.1"/>
    </source>
</evidence>
<name>M5DTI1_9GAMM</name>
<dbReference type="GO" id="GO:0005829">
    <property type="term" value="C:cytosol"/>
    <property type="evidence" value="ECO:0007669"/>
    <property type="project" value="TreeGrafter"/>
</dbReference>
<dbReference type="InterPro" id="IPR006683">
    <property type="entry name" value="Thioestr_dom"/>
</dbReference>
<dbReference type="PANTHER" id="PTHR43240:SF7">
    <property type="entry name" value="BLR7284 PROTEIN"/>
    <property type="match status" value="1"/>
</dbReference>
<dbReference type="GO" id="GO:0061522">
    <property type="term" value="F:1,4-dihydroxy-2-naphthoyl-CoA thioesterase activity"/>
    <property type="evidence" value="ECO:0007669"/>
    <property type="project" value="TreeGrafter"/>
</dbReference>
<accession>M5DTI1</accession>
<keyword evidence="4" id="KW-1185">Reference proteome</keyword>
<feature type="domain" description="Thioesterase" evidence="2">
    <location>
        <begin position="57"/>
        <end position="130"/>
    </location>
</feature>
<dbReference type="STRING" id="187493.CN03_07740"/>
<keyword evidence="1" id="KW-0378">Hydrolase</keyword>
<dbReference type="GeneID" id="79176918"/>
<dbReference type="AlphaFoldDB" id="M5DTI1"/>
<dbReference type="Proteomes" id="UP000011866">
    <property type="component" value="Chromosome"/>
</dbReference>
<dbReference type="HOGENOM" id="CLU_089876_7_0_6"/>
<gene>
    <name evidence="3" type="ORF">TOL_2098</name>
</gene>
<dbReference type="InterPro" id="IPR003736">
    <property type="entry name" value="PAAI_dom"/>
</dbReference>
<dbReference type="KEGG" id="tol:TOL_2098"/>
<protein>
    <recommendedName>
        <fullName evidence="2">Thioesterase domain-containing protein</fullName>
    </recommendedName>
</protein>
<dbReference type="SUPFAM" id="SSF54637">
    <property type="entry name" value="Thioesterase/thiol ester dehydrase-isomerase"/>
    <property type="match status" value="1"/>
</dbReference>
<dbReference type="PATRIC" id="fig|1298593.3.peg.2002"/>
<dbReference type="eggNOG" id="COG2050">
    <property type="taxonomic scope" value="Bacteria"/>
</dbReference>
<dbReference type="Pfam" id="PF03061">
    <property type="entry name" value="4HBT"/>
    <property type="match status" value="1"/>
</dbReference>
<evidence type="ECO:0000259" key="2">
    <source>
        <dbReference type="Pfam" id="PF03061"/>
    </source>
</evidence>
<dbReference type="RefSeq" id="WP_015487227.1">
    <property type="nucleotide sequence ID" value="NC_020888.1"/>
</dbReference>
<organism evidence="3 4">
    <name type="scientific">Thalassolituus oleivorans MIL-1</name>
    <dbReference type="NCBI Taxonomy" id="1298593"/>
    <lineage>
        <taxon>Bacteria</taxon>
        <taxon>Pseudomonadati</taxon>
        <taxon>Pseudomonadota</taxon>
        <taxon>Gammaproteobacteria</taxon>
        <taxon>Oceanospirillales</taxon>
        <taxon>Oceanospirillaceae</taxon>
        <taxon>Thalassolituus</taxon>
    </lineage>
</organism>
<proteinExistence type="predicted"/>
<dbReference type="EMBL" id="HF680312">
    <property type="protein sequence ID" value="CCU72507.1"/>
    <property type="molecule type" value="Genomic_DNA"/>
</dbReference>
<sequence length="171" mass="18086">MSNMQEKHIANTEKAARFLPVLPHCKLLGMTIEFVDDQILVMRLPYSPSIVGNPLTGTVHGGSLTTLMDTACGTGVFTFLPGHELCPTLDLRVDYMKAATAGLDLFAVAKVTRISSSVVFTRCDVIQGKTYAEAVANAESEGLTGDLVATCAAAFMRIGQAMGTAKSGDAK</sequence>